<evidence type="ECO:0000259" key="2">
    <source>
        <dbReference type="Pfam" id="PF24578"/>
    </source>
</evidence>
<feature type="compositionally biased region" description="Basic and acidic residues" evidence="1">
    <location>
        <begin position="152"/>
        <end position="211"/>
    </location>
</feature>
<dbReference type="Proteomes" id="UP001174136">
    <property type="component" value="Unassembled WGS sequence"/>
</dbReference>
<gene>
    <name evidence="3" type="primary">CSPP1_0</name>
    <name evidence="3" type="ORF">N1851_029802</name>
</gene>
<comment type="caution">
    <text evidence="3">The sequence shown here is derived from an EMBL/GenBank/DDBJ whole genome shotgun (WGS) entry which is preliminary data.</text>
</comment>
<sequence length="504" mass="59139">MKAYEPWGRGGAGAPIRDKGGNLISDLNKMHRTNENAYINSEGRDRTAAEPSQNAAAPPDEDGAHNQSQHQQTPGVPPGQTAHSARGKAFPEEPAPRKVLEQNHYRHFLELQMEEKRSRQAEEREEARREEERAERRMAEDRARMQTEFQQEQEKKRRKGMDQSRSNEELMRQAEERRRRAGRWREEEERERERERESEALRQRRERERQESVVQRGPSPLIPTLQRKLGKLPNPGSPPAAGQHTSATLSERSTPAPYSPPVPARRNELRAKGGAAPPEDRQEVMRELSALRRHLSAERHRVERLAQREETHTPPPRELQRRTCWTWRGCRRRRRWRGGRDTASRAEVRYVYPDPPSDELSLDIQQQALLREQQRRTLRTHTHTGQWCTHTHTHTHTFTYAYRTMRNTQTCRHTHTHTHINIHKKYTCTHLQACTHTVTHRRKHTCRHTYADTHMHILTHMHTHTYRITRTPTHTCCLFFRHALASQLCHPSLQVLLTRHPAPG</sequence>
<feature type="compositionally biased region" description="Polar residues" evidence="1">
    <location>
        <begin position="243"/>
        <end position="253"/>
    </location>
</feature>
<evidence type="ECO:0000256" key="1">
    <source>
        <dbReference type="SAM" id="MobiDB-lite"/>
    </source>
</evidence>
<accession>A0AA47M6L0</accession>
<dbReference type="InterPro" id="IPR026708">
    <property type="entry name" value="CSPP1"/>
</dbReference>
<dbReference type="PANTHER" id="PTHR21616">
    <property type="entry name" value="CENTROSOME SPINDLE POLE ASSOCIATED PROTEIN"/>
    <property type="match status" value="1"/>
</dbReference>
<feature type="region of interest" description="Disordered" evidence="1">
    <location>
        <begin position="1"/>
        <end position="282"/>
    </location>
</feature>
<feature type="domain" description="Centrosome and spindle pole-associated protein 1 C-terminal" evidence="2">
    <location>
        <begin position="340"/>
        <end position="376"/>
    </location>
</feature>
<feature type="compositionally biased region" description="Polar residues" evidence="1">
    <location>
        <begin position="65"/>
        <end position="74"/>
    </location>
</feature>
<keyword evidence="4" id="KW-1185">Reference proteome</keyword>
<dbReference type="InterPro" id="IPR058191">
    <property type="entry name" value="CSPP1_C"/>
</dbReference>
<feature type="compositionally biased region" description="Basic and acidic residues" evidence="1">
    <location>
        <begin position="89"/>
        <end position="145"/>
    </location>
</feature>
<name>A0AA47M6L0_MERPO</name>
<dbReference type="Pfam" id="PF24578">
    <property type="entry name" value="CSPP1_C"/>
    <property type="match status" value="1"/>
</dbReference>
<proteinExistence type="predicted"/>
<dbReference type="PANTHER" id="PTHR21616:SF2">
    <property type="entry name" value="CENTROSOME AND SPINDLE POLE-ASSOCIATED PROTEIN 1"/>
    <property type="match status" value="1"/>
</dbReference>
<dbReference type="EMBL" id="JAOPHQ010005695">
    <property type="protein sequence ID" value="KAK0134594.1"/>
    <property type="molecule type" value="Genomic_DNA"/>
</dbReference>
<dbReference type="GO" id="GO:0000922">
    <property type="term" value="C:spindle pole"/>
    <property type="evidence" value="ECO:0007669"/>
    <property type="project" value="InterPro"/>
</dbReference>
<dbReference type="GO" id="GO:0005813">
    <property type="term" value="C:centrosome"/>
    <property type="evidence" value="ECO:0007669"/>
    <property type="project" value="InterPro"/>
</dbReference>
<evidence type="ECO:0000313" key="3">
    <source>
        <dbReference type="EMBL" id="KAK0134594.1"/>
    </source>
</evidence>
<dbReference type="GO" id="GO:0032467">
    <property type="term" value="P:positive regulation of cytokinesis"/>
    <property type="evidence" value="ECO:0007669"/>
    <property type="project" value="InterPro"/>
</dbReference>
<dbReference type="AlphaFoldDB" id="A0AA47M6L0"/>
<dbReference type="GO" id="GO:0005874">
    <property type="term" value="C:microtubule"/>
    <property type="evidence" value="ECO:0007669"/>
    <property type="project" value="InterPro"/>
</dbReference>
<evidence type="ECO:0000313" key="4">
    <source>
        <dbReference type="Proteomes" id="UP001174136"/>
    </source>
</evidence>
<protein>
    <submittedName>
        <fullName evidence="3">Centrosome and spindle pole-associated protein 1</fullName>
    </submittedName>
</protein>
<reference evidence="3" key="1">
    <citation type="journal article" date="2023" name="Front. Mar. Sci.">
        <title>A new Merluccius polli reference genome to investigate the effects of global change in West African waters.</title>
        <authorList>
            <person name="Mateo J.L."/>
            <person name="Blanco-Fernandez C."/>
            <person name="Garcia-Vazquez E."/>
            <person name="Machado-Schiaffino G."/>
        </authorList>
    </citation>
    <scope>NUCLEOTIDE SEQUENCE</scope>
    <source>
        <strain evidence="3">C29</strain>
        <tissue evidence="3">Fin</tissue>
    </source>
</reference>
<organism evidence="3 4">
    <name type="scientific">Merluccius polli</name>
    <name type="common">Benguela hake</name>
    <name type="synonym">Merluccius cadenati</name>
    <dbReference type="NCBI Taxonomy" id="89951"/>
    <lineage>
        <taxon>Eukaryota</taxon>
        <taxon>Metazoa</taxon>
        <taxon>Chordata</taxon>
        <taxon>Craniata</taxon>
        <taxon>Vertebrata</taxon>
        <taxon>Euteleostomi</taxon>
        <taxon>Actinopterygii</taxon>
        <taxon>Neopterygii</taxon>
        <taxon>Teleostei</taxon>
        <taxon>Neoteleostei</taxon>
        <taxon>Acanthomorphata</taxon>
        <taxon>Zeiogadaria</taxon>
        <taxon>Gadariae</taxon>
        <taxon>Gadiformes</taxon>
        <taxon>Gadoidei</taxon>
        <taxon>Merlucciidae</taxon>
        <taxon>Merluccius</taxon>
    </lineage>
</organism>